<keyword evidence="8" id="KW-1185">Reference proteome</keyword>
<gene>
    <name evidence="7" type="ORF">KP509_25G051000</name>
</gene>
<dbReference type="Gene3D" id="3.30.710.10">
    <property type="entry name" value="Potassium Channel Kv1.1, Chain A"/>
    <property type="match status" value="1"/>
</dbReference>
<dbReference type="AlphaFoldDB" id="A0A8T2RR36"/>
<feature type="coiled-coil region" evidence="3">
    <location>
        <begin position="538"/>
        <end position="565"/>
    </location>
</feature>
<evidence type="ECO:0000256" key="4">
    <source>
        <dbReference type="SAM" id="MobiDB-lite"/>
    </source>
</evidence>
<dbReference type="Proteomes" id="UP000825935">
    <property type="component" value="Chromosome 25"/>
</dbReference>
<sequence>MGRSGVKEHRHLMMIRRSSSPNVVPNCYKARPLSPDRECDILIKVDGIRFALHKDLLCARSGRIRRLLNEHGAPGPSCIELPDLPGGADAFSLAIKFCYGIKFEINASNVAMVQCVAVYLEMAEEYAIENLIAYTECYLQANVFNSLKDCVQVLTSCKRLVGLEEVTIIERCIDAIASIVCCSDIKYRNVALHGRAKEALSESTSRSRNWWTDELRHLPINFLKQTIHALRTKGLQSSNIAEVLMHYAHEALKPYSLELAGNSIPKCKEKGEGISSREHEQRIVLEIVVDLLPTDHGIVPISFLCGLLRIGYALDTTIACHMELEKRIGAKLEHATVEDLLIPSSMSCTGEPLFDVDLVQRLVANFIQQDAINSLSSERKSAQQLDDFESPIRLGMIKVAQVFDSYLAEVAADHNLSPNKFVDLMELLPKDAREHDDGIYRAIDIYLKTHPMISMEEKLRICKCMDSQRLSQEACFHAAQNDRLPVQVRVQVLYVEQVRLHGALSTLSINDGLLQALHTAQKMSSTAAGRISSPSTCHASVQQENDALKMEVAQMKAHLDHLEKQQLCNAPGSRKKANSVKRLVRLVSRKVGRKKPTKNDNTTLQGTGSKNSKPSKTGSVGMGNSGSKKSHRKWVPHKRKGSVP</sequence>
<dbReference type="SMART" id="SM00225">
    <property type="entry name" value="BTB"/>
    <property type="match status" value="1"/>
</dbReference>
<comment type="caution">
    <text evidence="7">The sequence shown here is derived from an EMBL/GenBank/DDBJ whole genome shotgun (WGS) entry which is preliminary data.</text>
</comment>
<dbReference type="SUPFAM" id="SSF54695">
    <property type="entry name" value="POZ domain"/>
    <property type="match status" value="1"/>
</dbReference>
<evidence type="ECO:0008006" key="9">
    <source>
        <dbReference type="Google" id="ProtNLM"/>
    </source>
</evidence>
<feature type="domain" description="NPH3" evidence="6">
    <location>
        <begin position="209"/>
        <end position="499"/>
    </location>
</feature>
<feature type="compositionally biased region" description="Basic residues" evidence="4">
    <location>
        <begin position="573"/>
        <end position="596"/>
    </location>
</feature>
<proteinExistence type="predicted"/>
<feature type="compositionally biased region" description="Basic residues" evidence="4">
    <location>
        <begin position="628"/>
        <end position="644"/>
    </location>
</feature>
<evidence type="ECO:0000259" key="6">
    <source>
        <dbReference type="PROSITE" id="PS51649"/>
    </source>
</evidence>
<feature type="compositionally biased region" description="Polar residues" evidence="4">
    <location>
        <begin position="599"/>
        <end position="618"/>
    </location>
</feature>
<dbReference type="PROSITE" id="PS51649">
    <property type="entry name" value="NPH3"/>
    <property type="match status" value="1"/>
</dbReference>
<evidence type="ECO:0000256" key="2">
    <source>
        <dbReference type="ARBA" id="ARBA00022786"/>
    </source>
</evidence>
<comment type="pathway">
    <text evidence="1">Protein modification; protein ubiquitination.</text>
</comment>
<dbReference type="InterPro" id="IPR043454">
    <property type="entry name" value="NPH3/RPT2-like"/>
</dbReference>
<keyword evidence="2" id="KW-0833">Ubl conjugation pathway</keyword>
<evidence type="ECO:0000313" key="7">
    <source>
        <dbReference type="EMBL" id="KAH7298610.1"/>
    </source>
</evidence>
<protein>
    <recommendedName>
        <fullName evidence="9">Phototropic-responsive NPH3 family protein</fullName>
    </recommendedName>
</protein>
<dbReference type="EMBL" id="CM035430">
    <property type="protein sequence ID" value="KAH7298610.1"/>
    <property type="molecule type" value="Genomic_DNA"/>
</dbReference>
<accession>A0A8T2RR36</accession>
<dbReference type="EMBL" id="CM035430">
    <property type="protein sequence ID" value="KAH7298609.1"/>
    <property type="molecule type" value="Genomic_DNA"/>
</dbReference>
<feature type="domain" description="BTB" evidence="5">
    <location>
        <begin position="39"/>
        <end position="107"/>
    </location>
</feature>
<evidence type="ECO:0000256" key="3">
    <source>
        <dbReference type="SAM" id="Coils"/>
    </source>
</evidence>
<evidence type="ECO:0000259" key="5">
    <source>
        <dbReference type="PROSITE" id="PS50097"/>
    </source>
</evidence>
<reference evidence="7" key="1">
    <citation type="submission" date="2021-08" db="EMBL/GenBank/DDBJ databases">
        <title>WGS assembly of Ceratopteris richardii.</title>
        <authorList>
            <person name="Marchant D.B."/>
            <person name="Chen G."/>
            <person name="Jenkins J."/>
            <person name="Shu S."/>
            <person name="Leebens-Mack J."/>
            <person name="Grimwood J."/>
            <person name="Schmutz J."/>
            <person name="Soltis P."/>
            <person name="Soltis D."/>
            <person name="Chen Z.-H."/>
        </authorList>
    </citation>
    <scope>NUCLEOTIDE SEQUENCE</scope>
    <source>
        <strain evidence="7">Whitten #5841</strain>
        <tissue evidence="7">Leaf</tissue>
    </source>
</reference>
<dbReference type="Pfam" id="PF00651">
    <property type="entry name" value="BTB"/>
    <property type="match status" value="1"/>
</dbReference>
<evidence type="ECO:0000256" key="1">
    <source>
        <dbReference type="ARBA" id="ARBA00004906"/>
    </source>
</evidence>
<organism evidence="7 8">
    <name type="scientific">Ceratopteris richardii</name>
    <name type="common">Triangle waterfern</name>
    <dbReference type="NCBI Taxonomy" id="49495"/>
    <lineage>
        <taxon>Eukaryota</taxon>
        <taxon>Viridiplantae</taxon>
        <taxon>Streptophyta</taxon>
        <taxon>Embryophyta</taxon>
        <taxon>Tracheophyta</taxon>
        <taxon>Polypodiopsida</taxon>
        <taxon>Polypodiidae</taxon>
        <taxon>Polypodiales</taxon>
        <taxon>Pteridineae</taxon>
        <taxon>Pteridaceae</taxon>
        <taxon>Parkerioideae</taxon>
        <taxon>Ceratopteris</taxon>
    </lineage>
</organism>
<dbReference type="PROSITE" id="PS50097">
    <property type="entry name" value="BTB"/>
    <property type="match status" value="1"/>
</dbReference>
<dbReference type="Pfam" id="PF03000">
    <property type="entry name" value="NPH3"/>
    <property type="match status" value="1"/>
</dbReference>
<dbReference type="InterPro" id="IPR000210">
    <property type="entry name" value="BTB/POZ_dom"/>
</dbReference>
<dbReference type="PANTHER" id="PTHR32370">
    <property type="entry name" value="OS12G0117600 PROTEIN"/>
    <property type="match status" value="1"/>
</dbReference>
<keyword evidence="3" id="KW-0175">Coiled coil</keyword>
<name>A0A8T2RR36_CERRI</name>
<evidence type="ECO:0000313" key="8">
    <source>
        <dbReference type="Proteomes" id="UP000825935"/>
    </source>
</evidence>
<feature type="region of interest" description="Disordered" evidence="4">
    <location>
        <begin position="567"/>
        <end position="644"/>
    </location>
</feature>
<dbReference type="InterPro" id="IPR027356">
    <property type="entry name" value="NPH3_dom"/>
</dbReference>
<dbReference type="InterPro" id="IPR011333">
    <property type="entry name" value="SKP1/BTB/POZ_sf"/>
</dbReference>
<dbReference type="OrthoDB" id="624345at2759"/>